<dbReference type="PROSITE" id="PS51450">
    <property type="entry name" value="LRR"/>
    <property type="match status" value="2"/>
</dbReference>
<evidence type="ECO:0000256" key="18">
    <source>
        <dbReference type="ARBA" id="ARBA00023242"/>
    </source>
</evidence>
<keyword evidence="18" id="KW-0539">Nucleus</keyword>
<dbReference type="EMBL" id="MT947786">
    <property type="protein sequence ID" value="QOW64985.1"/>
    <property type="molecule type" value="mRNA"/>
</dbReference>
<keyword evidence="15" id="KW-0694">RNA-binding</keyword>
<name>A0A7S6WWP1_LYMST</name>
<evidence type="ECO:0000256" key="16">
    <source>
        <dbReference type="ARBA" id="ARBA00023015"/>
    </source>
</evidence>
<dbReference type="Pfam" id="PF03372">
    <property type="entry name" value="Exo_endo_phos"/>
    <property type="match status" value="1"/>
</dbReference>
<dbReference type="Gene3D" id="3.80.10.10">
    <property type="entry name" value="Ribonuclease Inhibitor"/>
    <property type="match status" value="1"/>
</dbReference>
<protein>
    <recommendedName>
        <fullName evidence="6">poly(A)-specific ribonuclease</fullName>
        <ecNumber evidence="6">3.1.13.4</ecNumber>
    </recommendedName>
    <alternativeName>
        <fullName evidence="19">Carbon catabolite repressor protein 4</fullName>
    </alternativeName>
    <alternativeName>
        <fullName evidence="20">Cytoplasmic deadenylase</fullName>
    </alternativeName>
    <alternativeName>
        <fullName evidence="21">Glucose-repressible alcohol dehydrogenase transcriptional effector</fullName>
    </alternativeName>
</protein>
<dbReference type="GO" id="GO:0005634">
    <property type="term" value="C:nucleus"/>
    <property type="evidence" value="ECO:0007669"/>
    <property type="project" value="UniProtKB-SubCell"/>
</dbReference>
<sequence length="541" mass="62109">MPKDKYEPPNERRQHRIMQRNEVAEGKQSRWSELEIFGFVQNISGNLWKVEWLTVLYLDNNHLNHIPAQIGSLINLEHLDASHNFINSVPPEIGELVNLRELKLASNRIRELPCELGKCFQIQTLDLSNNPLSFDINKYYTESSAKLLSALMDSLHYEMTLPPSRPWITTGTCDKDVPAAVFSVMCYNVLCDKLCTKAMYAYCPTWALSWDYRKKGIMNDIIRNNADILTLQEVETEQYYSMFLPELAAQGYNGIFLPKSRVRTMNSDKEKKCVDGCAIFYKKNKFEKVNEYQIEFSQLATKEGASNTDTDMINRVSTKDNIAIVAVLKTRPDVYLNSPVTAPKGLTQMLMVSTAHIHWDPQSPDVKLVQTMMLIEELQKFVKEASMQFRPNAPPPSLDADLCNSMPLILCGDFNSLPDSGVYEFLSKGRLDTSHKDFEGQNYQVFMKDRNANGIITHNFNLTSAYKDVMPFTNYTFDFKGVIDYIFYSDQHLRLHGVMGLQDEEWFRANKIIGCPHPFVPSDHFPLFAEFSLPAHPQRPR</sequence>
<evidence type="ECO:0000256" key="9">
    <source>
        <dbReference type="ARBA" id="ARBA00022722"/>
    </source>
</evidence>
<dbReference type="InterPro" id="IPR036691">
    <property type="entry name" value="Endo/exonu/phosph_ase_sf"/>
</dbReference>
<dbReference type="GO" id="GO:0004535">
    <property type="term" value="F:poly(A)-specific ribonuclease activity"/>
    <property type="evidence" value="ECO:0007669"/>
    <property type="project" value="UniProtKB-EC"/>
</dbReference>
<evidence type="ECO:0000256" key="6">
    <source>
        <dbReference type="ARBA" id="ARBA00012161"/>
    </source>
</evidence>
<dbReference type="EC" id="3.1.13.4" evidence="6"/>
<dbReference type="InterPro" id="IPR003591">
    <property type="entry name" value="Leu-rich_rpt_typical-subtyp"/>
</dbReference>
<evidence type="ECO:0000256" key="19">
    <source>
        <dbReference type="ARBA" id="ARBA00030493"/>
    </source>
</evidence>
<evidence type="ECO:0000256" key="14">
    <source>
        <dbReference type="ARBA" id="ARBA00022842"/>
    </source>
</evidence>
<accession>A0A7S6WWP1</accession>
<keyword evidence="7" id="KW-0963">Cytoplasm</keyword>
<dbReference type="InterPro" id="IPR032675">
    <property type="entry name" value="LRR_dom_sf"/>
</dbReference>
<dbReference type="Gene3D" id="3.60.10.10">
    <property type="entry name" value="Endonuclease/exonuclease/phosphatase"/>
    <property type="match status" value="1"/>
</dbReference>
<evidence type="ECO:0000256" key="5">
    <source>
        <dbReference type="ARBA" id="ARBA00010774"/>
    </source>
</evidence>
<evidence type="ECO:0000256" key="2">
    <source>
        <dbReference type="ARBA" id="ARBA00001946"/>
    </source>
</evidence>
<evidence type="ECO:0000256" key="1">
    <source>
        <dbReference type="ARBA" id="ARBA00001663"/>
    </source>
</evidence>
<evidence type="ECO:0000313" key="23">
    <source>
        <dbReference type="EMBL" id="QOW64985.1"/>
    </source>
</evidence>
<keyword evidence="17" id="KW-0804">Transcription</keyword>
<evidence type="ECO:0000259" key="22">
    <source>
        <dbReference type="Pfam" id="PF03372"/>
    </source>
</evidence>
<proteinExistence type="evidence at transcript level"/>
<evidence type="ECO:0000256" key="17">
    <source>
        <dbReference type="ARBA" id="ARBA00023163"/>
    </source>
</evidence>
<keyword evidence="8" id="KW-0433">Leucine-rich repeat</keyword>
<dbReference type="PANTHER" id="PTHR12121:SF100">
    <property type="entry name" value="POLY(A)-SPECIFIC RIBONUCLEASE"/>
    <property type="match status" value="1"/>
</dbReference>
<keyword evidence="9" id="KW-0540">Nuclease</keyword>
<evidence type="ECO:0000256" key="8">
    <source>
        <dbReference type="ARBA" id="ARBA00022614"/>
    </source>
</evidence>
<evidence type="ECO:0000256" key="11">
    <source>
        <dbReference type="ARBA" id="ARBA00022737"/>
    </source>
</evidence>
<evidence type="ECO:0000256" key="15">
    <source>
        <dbReference type="ARBA" id="ARBA00022884"/>
    </source>
</evidence>
<dbReference type="PANTHER" id="PTHR12121">
    <property type="entry name" value="CARBON CATABOLITE REPRESSOR PROTEIN 4"/>
    <property type="match status" value="1"/>
</dbReference>
<comment type="subcellular location">
    <subcellularLocation>
        <location evidence="4">Cytoplasm</location>
    </subcellularLocation>
    <subcellularLocation>
        <location evidence="3">Nucleus</location>
    </subcellularLocation>
</comment>
<evidence type="ECO:0000256" key="13">
    <source>
        <dbReference type="ARBA" id="ARBA00022839"/>
    </source>
</evidence>
<evidence type="ECO:0000256" key="4">
    <source>
        <dbReference type="ARBA" id="ARBA00004496"/>
    </source>
</evidence>
<dbReference type="GO" id="GO:0003723">
    <property type="term" value="F:RNA binding"/>
    <property type="evidence" value="ECO:0007669"/>
    <property type="project" value="UniProtKB-KW"/>
</dbReference>
<dbReference type="AlphaFoldDB" id="A0A7S6WWP1"/>
<comment type="catalytic activity">
    <reaction evidence="1">
        <text>Exonucleolytic cleavage of poly(A) to 5'-AMP.</text>
        <dbReference type="EC" id="3.1.13.4"/>
    </reaction>
</comment>
<evidence type="ECO:0000256" key="20">
    <source>
        <dbReference type="ARBA" id="ARBA00031469"/>
    </source>
</evidence>
<dbReference type="InterPro" id="IPR050410">
    <property type="entry name" value="CCR4/nocturin_mRNA_transcr"/>
</dbReference>
<comment type="similarity">
    <text evidence="5">Belongs to the CCR4/nocturin family.</text>
</comment>
<evidence type="ECO:0000256" key="12">
    <source>
        <dbReference type="ARBA" id="ARBA00022801"/>
    </source>
</evidence>
<dbReference type="GO" id="GO:0005737">
    <property type="term" value="C:cytoplasm"/>
    <property type="evidence" value="ECO:0007669"/>
    <property type="project" value="UniProtKB-SubCell"/>
</dbReference>
<keyword evidence="13" id="KW-0269">Exonuclease</keyword>
<dbReference type="SMART" id="SM00369">
    <property type="entry name" value="LRR_TYP"/>
    <property type="match status" value="3"/>
</dbReference>
<dbReference type="InterPro" id="IPR001611">
    <property type="entry name" value="Leu-rich_rpt"/>
</dbReference>
<evidence type="ECO:0000256" key="7">
    <source>
        <dbReference type="ARBA" id="ARBA00022490"/>
    </source>
</evidence>
<organism evidence="23">
    <name type="scientific">Lymnaea stagnalis</name>
    <name type="common">Great pond snail</name>
    <name type="synonym">Helix stagnalis</name>
    <dbReference type="NCBI Taxonomy" id="6523"/>
    <lineage>
        <taxon>Eukaryota</taxon>
        <taxon>Metazoa</taxon>
        <taxon>Spiralia</taxon>
        <taxon>Lophotrochozoa</taxon>
        <taxon>Mollusca</taxon>
        <taxon>Gastropoda</taxon>
        <taxon>Heterobranchia</taxon>
        <taxon>Euthyneura</taxon>
        <taxon>Panpulmonata</taxon>
        <taxon>Hygrophila</taxon>
        <taxon>Lymnaeoidea</taxon>
        <taxon>Lymnaeidae</taxon>
        <taxon>Lymnaea</taxon>
    </lineage>
</organism>
<feature type="domain" description="Endonuclease/exonuclease/phosphatase" evidence="22">
    <location>
        <begin position="186"/>
        <end position="524"/>
    </location>
</feature>
<dbReference type="InterPro" id="IPR005135">
    <property type="entry name" value="Endo/exonuclease/phosphatase"/>
</dbReference>
<dbReference type="CDD" id="cd09097">
    <property type="entry name" value="Deadenylase_CCR4"/>
    <property type="match status" value="1"/>
</dbReference>
<keyword evidence="10" id="KW-0479">Metal-binding</keyword>
<dbReference type="GO" id="GO:0046872">
    <property type="term" value="F:metal ion binding"/>
    <property type="evidence" value="ECO:0007669"/>
    <property type="project" value="UniProtKB-KW"/>
</dbReference>
<evidence type="ECO:0000256" key="3">
    <source>
        <dbReference type="ARBA" id="ARBA00004123"/>
    </source>
</evidence>
<keyword evidence="14" id="KW-0460">Magnesium</keyword>
<dbReference type="Pfam" id="PF13855">
    <property type="entry name" value="LRR_8"/>
    <property type="match status" value="1"/>
</dbReference>
<comment type="cofactor">
    <cofactor evidence="2">
        <name>Mg(2+)</name>
        <dbReference type="ChEBI" id="CHEBI:18420"/>
    </cofactor>
</comment>
<reference evidence="23" key="1">
    <citation type="submission" date="2020-08" db="EMBL/GenBank/DDBJ databases">
        <title>A survey of miRNAs involved in biomineralization in the freshwater gastropod Lymnaea stagnalis.</title>
        <authorList>
            <person name="Jackson D.J."/>
            <person name="Cerveau N."/>
        </authorList>
    </citation>
    <scope>NUCLEOTIDE SEQUENCE</scope>
    <source>
        <strain evidence="23">Lsta_23211</strain>
    </source>
</reference>
<dbReference type="SUPFAM" id="SSF56219">
    <property type="entry name" value="DNase I-like"/>
    <property type="match status" value="1"/>
</dbReference>
<evidence type="ECO:0000256" key="10">
    <source>
        <dbReference type="ARBA" id="ARBA00022723"/>
    </source>
</evidence>
<dbReference type="SUPFAM" id="SSF52058">
    <property type="entry name" value="L domain-like"/>
    <property type="match status" value="1"/>
</dbReference>
<keyword evidence="12" id="KW-0378">Hydrolase</keyword>
<keyword evidence="11" id="KW-0677">Repeat</keyword>
<dbReference type="FunFam" id="3.60.10.10:FF:000002">
    <property type="entry name" value="CCR4-NOT transcription complex subunit 6 like"/>
    <property type="match status" value="1"/>
</dbReference>
<evidence type="ECO:0000256" key="21">
    <source>
        <dbReference type="ARBA" id="ARBA00033317"/>
    </source>
</evidence>
<keyword evidence="16" id="KW-0805">Transcription regulation</keyword>